<dbReference type="SUPFAM" id="SSF56281">
    <property type="entry name" value="Metallo-hydrolase/oxidoreductase"/>
    <property type="match status" value="1"/>
</dbReference>
<evidence type="ECO:0000259" key="2">
    <source>
        <dbReference type="SMART" id="SM00849"/>
    </source>
</evidence>
<accession>A0A1I4WN69</accession>
<dbReference type="PANTHER" id="PTHR42951:SF17">
    <property type="entry name" value="METALLO-BETA-LACTAMASE DOMAIN-CONTAINING PROTEIN"/>
    <property type="match status" value="1"/>
</dbReference>
<reference evidence="3 4" key="1">
    <citation type="submission" date="2016-10" db="EMBL/GenBank/DDBJ databases">
        <authorList>
            <person name="de Groot N.N."/>
        </authorList>
    </citation>
    <scope>NUCLEOTIDE SEQUENCE [LARGE SCALE GENOMIC DNA]</scope>
    <source>
        <strain evidence="3 4">CGMCC 1.7659</strain>
    </source>
</reference>
<dbReference type="STRING" id="578942.SAMN05216289_105153"/>
<dbReference type="InterPro" id="IPR036866">
    <property type="entry name" value="RibonucZ/Hydroxyglut_hydro"/>
</dbReference>
<dbReference type="NCBIfam" id="NF012229">
    <property type="entry name" value="bla_class_B_core"/>
    <property type="match status" value="1"/>
</dbReference>
<dbReference type="NCBIfam" id="NF033105">
    <property type="entry name" value="bla_subclass_B3"/>
    <property type="match status" value="1"/>
</dbReference>
<keyword evidence="4" id="KW-1185">Reference proteome</keyword>
<organism evidence="3 4">
    <name type="scientific">Dokdonella immobilis</name>
    <dbReference type="NCBI Taxonomy" id="578942"/>
    <lineage>
        <taxon>Bacteria</taxon>
        <taxon>Pseudomonadati</taxon>
        <taxon>Pseudomonadota</taxon>
        <taxon>Gammaproteobacteria</taxon>
        <taxon>Lysobacterales</taxon>
        <taxon>Rhodanobacteraceae</taxon>
        <taxon>Dokdonella</taxon>
    </lineage>
</organism>
<keyword evidence="1" id="KW-0732">Signal</keyword>
<evidence type="ECO:0000256" key="1">
    <source>
        <dbReference type="SAM" id="SignalP"/>
    </source>
</evidence>
<protein>
    <submittedName>
        <fullName evidence="3">Metallo-beta-lactamase class B</fullName>
    </submittedName>
</protein>
<dbReference type="PANTHER" id="PTHR42951">
    <property type="entry name" value="METALLO-BETA-LACTAMASE DOMAIN-CONTAINING"/>
    <property type="match status" value="1"/>
</dbReference>
<sequence length="299" mass="31453">MPNRLPVLAGFVLLAAANYACAAERTASLALPGPCPADAGWSEPTRPAHIFASTWYVGTCTISAILVTSPQGHVLIDAATEVAAPAIEANIRALGFRIADIRYLLNSHEHFDHIGGLARLAKDSGATVVAREPAATALERGSNDESDPQNGMLERFSPVAQVRRIADGESVSIGELRLTAHATAGHTAGSTSWTWNACEGETCHTLVYADSLTAVSSDNYRFSDHDDVVARFRTAFATVAALPCDILMTPHPGASGLLARIGPAASQALVDTAACRRYADSAASRLDARLARERGQVAP</sequence>
<dbReference type="SMART" id="SM00849">
    <property type="entry name" value="Lactamase_B"/>
    <property type="match status" value="1"/>
</dbReference>
<dbReference type="AlphaFoldDB" id="A0A1I4WN69"/>
<dbReference type="EMBL" id="FOVF01000005">
    <property type="protein sequence ID" value="SFN14626.1"/>
    <property type="molecule type" value="Genomic_DNA"/>
</dbReference>
<name>A0A1I4WN69_9GAMM</name>
<proteinExistence type="predicted"/>
<gene>
    <name evidence="3" type="ORF">SAMN05216289_105153</name>
</gene>
<feature type="domain" description="Metallo-beta-lactamase" evidence="2">
    <location>
        <begin position="61"/>
        <end position="251"/>
    </location>
</feature>
<dbReference type="RefSeq" id="WP_245778813.1">
    <property type="nucleotide sequence ID" value="NZ_FOVF01000005.1"/>
</dbReference>
<dbReference type="Proteomes" id="UP000198575">
    <property type="component" value="Unassembled WGS sequence"/>
</dbReference>
<feature type="chain" id="PRO_5011727985" evidence="1">
    <location>
        <begin position="23"/>
        <end position="299"/>
    </location>
</feature>
<evidence type="ECO:0000313" key="3">
    <source>
        <dbReference type="EMBL" id="SFN14626.1"/>
    </source>
</evidence>
<feature type="signal peptide" evidence="1">
    <location>
        <begin position="1"/>
        <end position="22"/>
    </location>
</feature>
<dbReference type="Gene3D" id="3.60.15.10">
    <property type="entry name" value="Ribonuclease Z/Hydroxyacylglutathione hydrolase-like"/>
    <property type="match status" value="1"/>
</dbReference>
<dbReference type="InterPro" id="IPR001279">
    <property type="entry name" value="Metallo-B-lactamas"/>
</dbReference>
<dbReference type="InterPro" id="IPR050855">
    <property type="entry name" value="NDM-1-like"/>
</dbReference>
<dbReference type="Pfam" id="PF00753">
    <property type="entry name" value="Lactamase_B"/>
    <property type="match status" value="1"/>
</dbReference>
<evidence type="ECO:0000313" key="4">
    <source>
        <dbReference type="Proteomes" id="UP000198575"/>
    </source>
</evidence>